<keyword evidence="3" id="KW-1185">Reference proteome</keyword>
<proteinExistence type="predicted"/>
<dbReference type="EMBL" id="BBMT01000003">
    <property type="protein sequence ID" value="GAL33235.1"/>
    <property type="molecule type" value="Genomic_DNA"/>
</dbReference>
<feature type="chain" id="PRO_5001863536" evidence="1">
    <location>
        <begin position="22"/>
        <end position="310"/>
    </location>
</feature>
<sequence length="310" mass="31882">MNVFKSSVLAVAIMSAAGVNAQLTQADLDGLSGPEILPVPAEGLQPVNLYIATGVAAYNAVVDGGRQLPTSGGGNYAIWQVGNGSDAEVDIDQTGAQTLNVVYVDTSESVKSKVDVEQTGSFSAAYVDFNGGQGQDSLGNLGIISQSGSGNVAGLDVGSNSNYNDFRVNQSGSDNIAIVRGRDMTNRNEVTVDMIDGSSNKAIVTFNNPANGGAGASRNNVDIDIVGGSSNFVRTQVLGDGSLRNTVDIDVKGNSERNRVFTKQTASDSYADISLDASSDNAVLISQTSNNSVAYIIGNGAQGNVGIINQ</sequence>
<accession>A0A090SZL6</accession>
<protein>
    <submittedName>
        <fullName evidence="2">Major curlin subunit CsgA</fullName>
    </submittedName>
</protein>
<evidence type="ECO:0000256" key="1">
    <source>
        <dbReference type="SAM" id="SignalP"/>
    </source>
</evidence>
<reference evidence="2 3" key="2">
    <citation type="submission" date="2014-09" db="EMBL/GenBank/DDBJ databases">
        <authorList>
            <consortium name="NBRP consortium"/>
            <person name="Sawabe T."/>
            <person name="Meirelles P."/>
            <person name="Nakanishi M."/>
            <person name="Sayaka M."/>
            <person name="Hattori M."/>
            <person name="Ohkuma M."/>
        </authorList>
    </citation>
    <scope>NUCLEOTIDE SEQUENCE [LARGE SCALE GENOMIC DNA]</scope>
    <source>
        <strain evidence="2 3">JCM 19240</strain>
    </source>
</reference>
<dbReference type="AlphaFoldDB" id="A0A090SZL6"/>
<gene>
    <name evidence="2" type="ORF">JCM19240_1931</name>
</gene>
<feature type="signal peptide" evidence="1">
    <location>
        <begin position="1"/>
        <end position="21"/>
    </location>
</feature>
<name>A0A090SZL6_9VIBR</name>
<dbReference type="Proteomes" id="UP000029224">
    <property type="component" value="Unassembled WGS sequence"/>
</dbReference>
<evidence type="ECO:0000313" key="2">
    <source>
        <dbReference type="EMBL" id="GAL33235.1"/>
    </source>
</evidence>
<comment type="caution">
    <text evidence="2">The sequence shown here is derived from an EMBL/GenBank/DDBJ whole genome shotgun (WGS) entry which is preliminary data.</text>
</comment>
<reference evidence="2 3" key="1">
    <citation type="submission" date="2014-09" db="EMBL/GenBank/DDBJ databases">
        <title>Vibrio maritimus JCM 19240. (C210) whole genome shotgun sequence.</title>
        <authorList>
            <person name="Sawabe T."/>
            <person name="Meirelles P."/>
            <person name="Nakanishi M."/>
            <person name="Sayaka M."/>
            <person name="Hattori M."/>
            <person name="Ohkuma M."/>
        </authorList>
    </citation>
    <scope>NUCLEOTIDE SEQUENCE [LARGE SCALE GENOMIC DNA]</scope>
    <source>
        <strain evidence="2 3">JCM 19240</strain>
    </source>
</reference>
<evidence type="ECO:0000313" key="3">
    <source>
        <dbReference type="Proteomes" id="UP000029224"/>
    </source>
</evidence>
<keyword evidence="1" id="KW-0732">Signal</keyword>
<organism evidence="2 3">
    <name type="scientific">Vibrio maritimus</name>
    <dbReference type="NCBI Taxonomy" id="990268"/>
    <lineage>
        <taxon>Bacteria</taxon>
        <taxon>Pseudomonadati</taxon>
        <taxon>Pseudomonadota</taxon>
        <taxon>Gammaproteobacteria</taxon>
        <taxon>Vibrionales</taxon>
        <taxon>Vibrionaceae</taxon>
        <taxon>Vibrio</taxon>
    </lineage>
</organism>